<sequence length="257" mass="27121">MKRLMMAAGAALVLAGALSRPALAQETVRVGSTPTGVPFTFLDTKTNTIQGVMVDVITAIGKEAGFSVQIEPFQFSTLIAALTAKKIDVISAAMFITPPRQEVIAFSAPVYTYGEGLVVPKADTKAYTAFADLKGETVGAQVGTAFVDALKKSGQFGEVKVYDTFPDMLRDVNAGRVKAIFADAPIAAYNLKSGNFPNAHLVASYKPVVVGSVGIGLRKDDKALLAKIDAGLSKIKENGELARILEKWGLQPSVNPS</sequence>
<evidence type="ECO:0000313" key="6">
    <source>
        <dbReference type="Proteomes" id="UP000061432"/>
    </source>
</evidence>
<dbReference type="SUPFAM" id="SSF53850">
    <property type="entry name" value="Periplasmic binding protein-like II"/>
    <property type="match status" value="1"/>
</dbReference>
<evidence type="ECO:0000256" key="1">
    <source>
        <dbReference type="ARBA" id="ARBA00022729"/>
    </source>
</evidence>
<evidence type="ECO:0000256" key="2">
    <source>
        <dbReference type="SAM" id="SignalP"/>
    </source>
</evidence>
<dbReference type="Proteomes" id="UP000061432">
    <property type="component" value="Chromosome"/>
</dbReference>
<feature type="chain" id="PRO_5002188882" evidence="2">
    <location>
        <begin position="25"/>
        <end position="257"/>
    </location>
</feature>
<dbReference type="Pfam" id="PF00497">
    <property type="entry name" value="SBP_bac_3"/>
    <property type="match status" value="1"/>
</dbReference>
<accession>A0A0C6EUT2</accession>
<keyword evidence="1 2" id="KW-0732">Signal</keyword>
<reference evidence="5 6" key="1">
    <citation type="journal article" date="2015" name="Genome Announc.">
        <title>Complete Genome Sequence of Methylobacterium aquaticum Strain 22A, Isolated from Racomitrium japonicum Moss.</title>
        <authorList>
            <person name="Tani A."/>
            <person name="Ogura Y."/>
            <person name="Hayashi T."/>
            <person name="Kimbara K."/>
        </authorList>
    </citation>
    <scope>NUCLEOTIDE SEQUENCE [LARGE SCALE GENOMIC DNA]</scope>
    <source>
        <strain evidence="5 6">MA-22A</strain>
    </source>
</reference>
<name>A0A0C6EUT2_9HYPH</name>
<protein>
    <submittedName>
        <fullName evidence="5">ABC transporter substrate-binding protein</fullName>
    </submittedName>
</protein>
<dbReference type="PATRIC" id="fig|270351.10.peg.243"/>
<dbReference type="AlphaFoldDB" id="A0A0C6EUT2"/>
<organism evidence="5 6">
    <name type="scientific">Methylobacterium aquaticum</name>
    <dbReference type="NCBI Taxonomy" id="270351"/>
    <lineage>
        <taxon>Bacteria</taxon>
        <taxon>Pseudomonadati</taxon>
        <taxon>Pseudomonadota</taxon>
        <taxon>Alphaproteobacteria</taxon>
        <taxon>Hyphomicrobiales</taxon>
        <taxon>Methylobacteriaceae</taxon>
        <taxon>Methylobacterium</taxon>
    </lineage>
</organism>
<dbReference type="RefSeq" id="WP_060845379.1">
    <property type="nucleotide sequence ID" value="NZ_AP014704.1"/>
</dbReference>
<evidence type="ECO:0000259" key="3">
    <source>
        <dbReference type="SMART" id="SM00062"/>
    </source>
</evidence>
<proteinExistence type="predicted"/>
<dbReference type="EMBL" id="AP014704">
    <property type="protein sequence ID" value="BAQ43746.1"/>
    <property type="molecule type" value="Genomic_DNA"/>
</dbReference>
<gene>
    <name evidence="5" type="primary">hisJ</name>
    <name evidence="5" type="ORF">Maq22A_c01220</name>
</gene>
<dbReference type="GO" id="GO:0015276">
    <property type="term" value="F:ligand-gated monoatomic ion channel activity"/>
    <property type="evidence" value="ECO:0007669"/>
    <property type="project" value="InterPro"/>
</dbReference>
<dbReference type="Gene3D" id="3.40.190.10">
    <property type="entry name" value="Periplasmic binding protein-like II"/>
    <property type="match status" value="2"/>
</dbReference>
<dbReference type="KEGG" id="maqu:Maq22A_c01220"/>
<feature type="signal peptide" evidence="2">
    <location>
        <begin position="1"/>
        <end position="24"/>
    </location>
</feature>
<evidence type="ECO:0000259" key="4">
    <source>
        <dbReference type="SMART" id="SM00079"/>
    </source>
</evidence>
<reference evidence="6" key="2">
    <citation type="submission" date="2015-01" db="EMBL/GenBank/DDBJ databases">
        <title>Complete genome sequence of Methylobacterium aquaticum strain 22A.</title>
        <authorList>
            <person name="Tani A."/>
            <person name="Ogura Y."/>
            <person name="Hayashi T."/>
        </authorList>
    </citation>
    <scope>NUCLEOTIDE SEQUENCE [LARGE SCALE GENOMIC DNA]</scope>
    <source>
        <strain evidence="6">MA-22A</strain>
    </source>
</reference>
<feature type="domain" description="Ionotropic glutamate receptor C-terminal" evidence="4">
    <location>
        <begin position="27"/>
        <end position="252"/>
    </location>
</feature>
<dbReference type="STRING" id="270351.Maq22A_c01220"/>
<dbReference type="SMART" id="SM00079">
    <property type="entry name" value="PBPe"/>
    <property type="match status" value="1"/>
</dbReference>
<dbReference type="SMART" id="SM00062">
    <property type="entry name" value="PBPb"/>
    <property type="match status" value="1"/>
</dbReference>
<dbReference type="OrthoDB" id="7248418at2"/>
<dbReference type="InterPro" id="IPR001638">
    <property type="entry name" value="Solute-binding_3/MltF_N"/>
</dbReference>
<feature type="domain" description="Solute-binding protein family 3/N-terminal" evidence="3">
    <location>
        <begin position="27"/>
        <end position="252"/>
    </location>
</feature>
<dbReference type="PANTHER" id="PTHR35936">
    <property type="entry name" value="MEMBRANE-BOUND LYTIC MUREIN TRANSGLYCOSYLASE F"/>
    <property type="match status" value="1"/>
</dbReference>
<dbReference type="GO" id="GO:0016020">
    <property type="term" value="C:membrane"/>
    <property type="evidence" value="ECO:0007669"/>
    <property type="project" value="InterPro"/>
</dbReference>
<dbReference type="InterPro" id="IPR001320">
    <property type="entry name" value="Iontro_rcpt_C"/>
</dbReference>
<dbReference type="PANTHER" id="PTHR35936:SF17">
    <property type="entry name" value="ARGININE-BINDING EXTRACELLULAR PROTEIN ARTP"/>
    <property type="match status" value="1"/>
</dbReference>
<dbReference type="CDD" id="cd13530">
    <property type="entry name" value="PBP2_peptides_like"/>
    <property type="match status" value="1"/>
</dbReference>
<evidence type="ECO:0000313" key="5">
    <source>
        <dbReference type="EMBL" id="BAQ43746.1"/>
    </source>
</evidence>